<feature type="region of interest" description="Disordered" evidence="6">
    <location>
        <begin position="137"/>
        <end position="203"/>
    </location>
</feature>
<gene>
    <name evidence="10" type="primary">RVE7</name>
    <name evidence="10" type="ORF">CR513_08522</name>
</gene>
<evidence type="ECO:0000256" key="4">
    <source>
        <dbReference type="ARBA" id="ARBA00023163"/>
    </source>
</evidence>
<keyword evidence="5" id="KW-0539">Nucleus</keyword>
<keyword evidence="11" id="KW-1185">Reference proteome</keyword>
<evidence type="ECO:0000313" key="10">
    <source>
        <dbReference type="EMBL" id="RDY07376.1"/>
    </source>
</evidence>
<dbReference type="SMART" id="SM00717">
    <property type="entry name" value="SANT"/>
    <property type="match status" value="1"/>
</dbReference>
<dbReference type="SUPFAM" id="SSF46689">
    <property type="entry name" value="Homeodomain-like"/>
    <property type="match status" value="1"/>
</dbReference>
<feature type="non-terminal residue" evidence="10">
    <location>
        <position position="533"/>
    </location>
</feature>
<dbReference type="AlphaFoldDB" id="A0A371HX55"/>
<protein>
    <submittedName>
        <fullName evidence="10">Protein REVEILLE 7</fullName>
    </submittedName>
</protein>
<keyword evidence="3" id="KW-0238">DNA-binding</keyword>
<dbReference type="InterPro" id="IPR001005">
    <property type="entry name" value="SANT/Myb"/>
</dbReference>
<feature type="region of interest" description="Disordered" evidence="6">
    <location>
        <begin position="51"/>
        <end position="76"/>
    </location>
</feature>
<reference evidence="10" key="1">
    <citation type="submission" date="2018-05" db="EMBL/GenBank/DDBJ databases">
        <title>Draft genome of Mucuna pruriens seed.</title>
        <authorList>
            <person name="Nnadi N.E."/>
            <person name="Vos R."/>
            <person name="Hasami M.H."/>
            <person name="Devisetty U.K."/>
            <person name="Aguiy J.C."/>
        </authorList>
    </citation>
    <scope>NUCLEOTIDE SEQUENCE [LARGE SCALE GENOMIC DNA]</scope>
    <source>
        <strain evidence="10">JCA_2017</strain>
    </source>
</reference>
<dbReference type="OrthoDB" id="118550at2759"/>
<dbReference type="InterPro" id="IPR017884">
    <property type="entry name" value="SANT_dom"/>
</dbReference>
<dbReference type="PROSITE" id="PS51294">
    <property type="entry name" value="HTH_MYB"/>
    <property type="match status" value="1"/>
</dbReference>
<keyword evidence="4" id="KW-0804">Transcription</keyword>
<dbReference type="PANTHER" id="PTHR12802">
    <property type="entry name" value="SWI/SNF COMPLEX-RELATED"/>
    <property type="match status" value="1"/>
</dbReference>
<organism evidence="10 11">
    <name type="scientific">Mucuna pruriens</name>
    <name type="common">Velvet bean</name>
    <name type="synonym">Dolichos pruriens</name>
    <dbReference type="NCBI Taxonomy" id="157652"/>
    <lineage>
        <taxon>Eukaryota</taxon>
        <taxon>Viridiplantae</taxon>
        <taxon>Streptophyta</taxon>
        <taxon>Embryophyta</taxon>
        <taxon>Tracheophyta</taxon>
        <taxon>Spermatophyta</taxon>
        <taxon>Magnoliopsida</taxon>
        <taxon>eudicotyledons</taxon>
        <taxon>Gunneridae</taxon>
        <taxon>Pentapetalae</taxon>
        <taxon>rosids</taxon>
        <taxon>fabids</taxon>
        <taxon>Fabales</taxon>
        <taxon>Fabaceae</taxon>
        <taxon>Papilionoideae</taxon>
        <taxon>50 kb inversion clade</taxon>
        <taxon>NPAAA clade</taxon>
        <taxon>indigoferoid/millettioid clade</taxon>
        <taxon>Phaseoleae</taxon>
        <taxon>Mucuna</taxon>
    </lineage>
</organism>
<dbReference type="Pfam" id="PF00249">
    <property type="entry name" value="Myb_DNA-binding"/>
    <property type="match status" value="1"/>
</dbReference>
<dbReference type="GO" id="GO:0010468">
    <property type="term" value="P:regulation of gene expression"/>
    <property type="evidence" value="ECO:0007669"/>
    <property type="project" value="UniProtKB-ARBA"/>
</dbReference>
<feature type="domain" description="Myb-like" evidence="7">
    <location>
        <begin position="81"/>
        <end position="131"/>
    </location>
</feature>
<dbReference type="STRING" id="157652.A0A371HX55"/>
<dbReference type="InterPro" id="IPR006447">
    <property type="entry name" value="Myb_dom_plants"/>
</dbReference>
<dbReference type="InterPro" id="IPR017930">
    <property type="entry name" value="Myb_dom"/>
</dbReference>
<dbReference type="GO" id="GO:0005634">
    <property type="term" value="C:nucleus"/>
    <property type="evidence" value="ECO:0007669"/>
    <property type="project" value="UniProtKB-SubCell"/>
</dbReference>
<dbReference type="PROSITE" id="PS50090">
    <property type="entry name" value="MYB_LIKE"/>
    <property type="match status" value="1"/>
</dbReference>
<dbReference type="GO" id="GO:0003677">
    <property type="term" value="F:DNA binding"/>
    <property type="evidence" value="ECO:0007669"/>
    <property type="project" value="UniProtKB-KW"/>
</dbReference>
<feature type="compositionally biased region" description="Polar residues" evidence="6">
    <location>
        <begin position="178"/>
        <end position="190"/>
    </location>
</feature>
<evidence type="ECO:0000256" key="6">
    <source>
        <dbReference type="SAM" id="MobiDB-lite"/>
    </source>
</evidence>
<evidence type="ECO:0000256" key="1">
    <source>
        <dbReference type="ARBA" id="ARBA00004123"/>
    </source>
</evidence>
<evidence type="ECO:0000256" key="3">
    <source>
        <dbReference type="ARBA" id="ARBA00023125"/>
    </source>
</evidence>
<proteinExistence type="predicted"/>
<feature type="compositionally biased region" description="Basic residues" evidence="6">
    <location>
        <begin position="155"/>
        <end position="165"/>
    </location>
</feature>
<sequence>MPSRILHLLLLLAAGVSLWRYWCFLSHLAPMEMQDQIESTRSTIFGSASNCHSNGGKQSENAAHVPSVGNSHTPKVRKPYTITKQREKWTEEEHQKFLEALKLYGRGWRQIEEHIGTKTAVQIRSHAQKFFSKVVRESEGSAESSIQPINIPPPRPKRKPLHPYPRKSVDSFKGHTIPNETEISPSTNLSVAEKDTPSPTSVLSTVGSEAFGSAFSEQTNRCLSPNSCTTDIRSVSLSPVEKENDCMTSKASEDVEKGSPASVPLSTVSNPNMCMKSEFSSKETECFIEDAVANMPQTTSIKLFGRTVSMVGNQKSLNIDDENGKPVTVKSDEVCDVENEKLGQSGESKQVDTQLSLVSGNWSIAPDADGANVTSIEPPKENLCFSECAPDASLPCWSLYQGLPAFHPRSCNQILNPMPLRPSLKVRTREEGSCCTGSNTESVCDMESQGKNSDAVDSVCQKYHKEEAAPQKSARGFVPYKRCLAERDGNSLIVALEEREGQRARMQGFGEGSTTAILAASSRLKASPTTIAT</sequence>
<evidence type="ECO:0000313" key="11">
    <source>
        <dbReference type="Proteomes" id="UP000257109"/>
    </source>
</evidence>
<dbReference type="CDD" id="cd00167">
    <property type="entry name" value="SANT"/>
    <property type="match status" value="1"/>
</dbReference>
<evidence type="ECO:0000259" key="8">
    <source>
        <dbReference type="PROSITE" id="PS51293"/>
    </source>
</evidence>
<feature type="non-terminal residue" evidence="10">
    <location>
        <position position="1"/>
    </location>
</feature>
<keyword evidence="2" id="KW-0805">Transcription regulation</keyword>
<feature type="compositionally biased region" description="Polar residues" evidence="6">
    <location>
        <begin position="51"/>
        <end position="61"/>
    </location>
</feature>
<evidence type="ECO:0000256" key="5">
    <source>
        <dbReference type="ARBA" id="ARBA00023242"/>
    </source>
</evidence>
<feature type="domain" description="SANT" evidence="8">
    <location>
        <begin position="84"/>
        <end position="135"/>
    </location>
</feature>
<evidence type="ECO:0000259" key="9">
    <source>
        <dbReference type="PROSITE" id="PS51294"/>
    </source>
</evidence>
<evidence type="ECO:0000256" key="2">
    <source>
        <dbReference type="ARBA" id="ARBA00023015"/>
    </source>
</evidence>
<dbReference type="InterPro" id="IPR009057">
    <property type="entry name" value="Homeodomain-like_sf"/>
</dbReference>
<dbReference type="Gene3D" id="1.10.10.60">
    <property type="entry name" value="Homeodomain-like"/>
    <property type="match status" value="1"/>
</dbReference>
<dbReference type="FunFam" id="1.10.10.60:FF:000023">
    <property type="entry name" value="protein REVEILLE 6 isoform X1"/>
    <property type="match status" value="1"/>
</dbReference>
<dbReference type="EMBL" id="QJKJ01001481">
    <property type="protein sequence ID" value="RDY07376.1"/>
    <property type="molecule type" value="Genomic_DNA"/>
</dbReference>
<comment type="subcellular location">
    <subcellularLocation>
        <location evidence="1">Nucleus</location>
    </subcellularLocation>
</comment>
<dbReference type="PANTHER" id="PTHR12802:SF175">
    <property type="entry name" value="PROTEIN REVEILLE 2"/>
    <property type="match status" value="1"/>
</dbReference>
<accession>A0A371HX55</accession>
<dbReference type="PROSITE" id="PS51293">
    <property type="entry name" value="SANT"/>
    <property type="match status" value="1"/>
</dbReference>
<comment type="caution">
    <text evidence="10">The sequence shown here is derived from an EMBL/GenBank/DDBJ whole genome shotgun (WGS) entry which is preliminary data.</text>
</comment>
<name>A0A371HX55_MUCPR</name>
<evidence type="ECO:0000259" key="7">
    <source>
        <dbReference type="PROSITE" id="PS50090"/>
    </source>
</evidence>
<dbReference type="NCBIfam" id="TIGR01557">
    <property type="entry name" value="myb_SHAQKYF"/>
    <property type="match status" value="1"/>
</dbReference>
<dbReference type="Proteomes" id="UP000257109">
    <property type="component" value="Unassembled WGS sequence"/>
</dbReference>
<feature type="domain" description="HTH myb-type" evidence="9">
    <location>
        <begin position="81"/>
        <end position="135"/>
    </location>
</feature>